<dbReference type="EMBL" id="JAPVER010000020">
    <property type="protein sequence ID" value="MCZ3367292.1"/>
    <property type="molecule type" value="Genomic_DNA"/>
</dbReference>
<keyword evidence="4" id="KW-1185">Reference proteome</keyword>
<dbReference type="RefSeq" id="WP_048082540.1">
    <property type="nucleotide sequence ID" value="NZ_JAPVER010000020.1"/>
</dbReference>
<accession>A0A9E5DN80</accession>
<evidence type="ECO:0000313" key="4">
    <source>
        <dbReference type="Proteomes" id="UP001068021"/>
    </source>
</evidence>
<keyword evidence="1" id="KW-0812">Transmembrane</keyword>
<evidence type="ECO:0000313" key="3">
    <source>
        <dbReference type="EMBL" id="MCZ3373560.1"/>
    </source>
</evidence>
<feature type="transmembrane region" description="Helical" evidence="1">
    <location>
        <begin position="12"/>
        <end position="32"/>
    </location>
</feature>
<dbReference type="EMBL" id="JAPVES010000030">
    <property type="protein sequence ID" value="MCZ3373560.1"/>
    <property type="molecule type" value="Genomic_DNA"/>
</dbReference>
<sequence length="310" mass="33694">MGLISGDSRGQLFSLDILFALIPLVLVLGMVASDMDNITYLIQDTVYRGSTERVAADTLNTLLETSGDPTNWEQNGSVNVVGIAKYDSTKGIPLEGTVSAGKLTALNVSNMQKLIGNEYGFYLNITTIDDSTILKSIGTNNVGASGAGINSTASDIVRVEKVANYARLDVVSSIKDAIRDAGVPRTYTSPPNPFPTNNFYLTIYDYYVLVVNNGYDSATVDINSNTVIKGNNFNGQSTRHANITEQIDESFLKNMTTLQDNTVTVRTVSNPHSSMDVYIIQAPKGTPEDQISLDNIKPKPCRVILFLWTN</sequence>
<dbReference type="Proteomes" id="UP001068021">
    <property type="component" value="Unassembled WGS sequence"/>
</dbReference>
<organism evidence="3">
    <name type="scientific">Methanobacterium veterum</name>
    <dbReference type="NCBI Taxonomy" id="408577"/>
    <lineage>
        <taxon>Archaea</taxon>
        <taxon>Methanobacteriati</taxon>
        <taxon>Methanobacteriota</taxon>
        <taxon>Methanomada group</taxon>
        <taxon>Methanobacteria</taxon>
        <taxon>Methanobacteriales</taxon>
        <taxon>Methanobacteriaceae</taxon>
        <taxon>Methanobacterium</taxon>
    </lineage>
</organism>
<comment type="caution">
    <text evidence="3">The sequence shown here is derived from an EMBL/GenBank/DDBJ whole genome shotgun (WGS) entry which is preliminary data.</text>
</comment>
<dbReference type="AlphaFoldDB" id="A0A9E5DN80"/>
<evidence type="ECO:0000313" key="2">
    <source>
        <dbReference type="EMBL" id="MCZ3367292.1"/>
    </source>
</evidence>
<name>A0A9E5DN80_9EURY</name>
<keyword evidence="1" id="KW-1133">Transmembrane helix</keyword>
<evidence type="ECO:0000256" key="1">
    <source>
        <dbReference type="SAM" id="Phobius"/>
    </source>
</evidence>
<proteinExistence type="predicted"/>
<protein>
    <submittedName>
        <fullName evidence="3">Uncharacterized protein</fullName>
    </submittedName>
</protein>
<gene>
    <name evidence="3" type="ORF">O3H35_13005</name>
    <name evidence="2" type="ORF">O3H54_15485</name>
</gene>
<reference evidence="3" key="1">
    <citation type="submission" date="2022-12" db="EMBL/GenBank/DDBJ databases">
        <title>Reclassification of two methanogenic archaea species isolated from the Kolyma lowland permafrost.</title>
        <authorList>
            <person name="Trubitsyn V.E."/>
            <person name="Rivkina E.M."/>
            <person name="Shcherbakova V.A."/>
        </authorList>
    </citation>
    <scope>NUCLEOTIDE SEQUENCE</scope>
    <source>
        <strain evidence="2">M2</strain>
        <strain evidence="3">MK4</strain>
    </source>
</reference>
<dbReference type="Proteomes" id="UP001074446">
    <property type="component" value="Unassembled WGS sequence"/>
</dbReference>
<keyword evidence="1" id="KW-0472">Membrane</keyword>